<keyword evidence="2" id="KW-0012">Acyltransferase</keyword>
<dbReference type="RefSeq" id="WP_026937246.1">
    <property type="nucleotide sequence ID" value="NZ_CP028426.1"/>
</dbReference>
<dbReference type="InterPro" id="IPR000182">
    <property type="entry name" value="GNAT_dom"/>
</dbReference>
<keyword evidence="5" id="KW-1185">Reference proteome</keyword>
<dbReference type="Gene3D" id="3.40.630.30">
    <property type="match status" value="1"/>
</dbReference>
<protein>
    <submittedName>
        <fullName evidence="4">N-acetyltransferase</fullName>
    </submittedName>
</protein>
<reference evidence="4" key="2">
    <citation type="journal article" date="2022" name="Sci. Rep.">
        <title>In silico prediction of the enzymes involved in the degradation of the herbicide molinate by Gulosibacter molinativorax ON4T.</title>
        <authorList>
            <person name="Lopes A.R."/>
            <person name="Bunin E."/>
            <person name="Viana A.T."/>
            <person name="Froufe H."/>
            <person name="Munoz-Merida A."/>
            <person name="Pinho D."/>
            <person name="Figueiredo J."/>
            <person name="Barroso C."/>
            <person name="Vaz-Moreira I."/>
            <person name="Bellanger X."/>
            <person name="Egas C."/>
            <person name="Nunes O.C."/>
        </authorList>
    </citation>
    <scope>NUCLEOTIDE SEQUENCE</scope>
    <source>
        <strain evidence="4">ON4</strain>
    </source>
</reference>
<evidence type="ECO:0000259" key="3">
    <source>
        <dbReference type="PROSITE" id="PS51186"/>
    </source>
</evidence>
<dbReference type="CDD" id="cd04301">
    <property type="entry name" value="NAT_SF"/>
    <property type="match status" value="1"/>
</dbReference>
<sequence>MSRSVEVRSVEANDRDAWSILYRGYRDFYGKPHDPAVLDIVWSWLLDSRHETRGLLAIRNGEPVGLGHYRTFARPIDAARGLYLDDLFTAPESRGKGVAEVMLKRLAEIARDERATLVRWITAADNATARGLYERVARQTPWVTYDLEPAN</sequence>
<dbReference type="Proteomes" id="UP001170379">
    <property type="component" value="Unassembled WGS sequence"/>
</dbReference>
<proteinExistence type="predicted"/>
<organism evidence="4 5">
    <name type="scientific">Gulosibacter molinativorax</name>
    <dbReference type="NCBI Taxonomy" id="256821"/>
    <lineage>
        <taxon>Bacteria</taxon>
        <taxon>Bacillati</taxon>
        <taxon>Actinomycetota</taxon>
        <taxon>Actinomycetes</taxon>
        <taxon>Micrococcales</taxon>
        <taxon>Microbacteriaceae</taxon>
        <taxon>Gulosibacter</taxon>
    </lineage>
</organism>
<dbReference type="InterPro" id="IPR050832">
    <property type="entry name" value="Bact_Acetyltransf"/>
</dbReference>
<reference evidence="4" key="1">
    <citation type="submission" date="2018-03" db="EMBL/GenBank/DDBJ databases">
        <authorList>
            <person name="Nunes O.C."/>
            <person name="Lopes A.R."/>
            <person name="Froufe H."/>
            <person name="Munoz-Merida A."/>
            <person name="Barroso C."/>
            <person name="Egas C."/>
        </authorList>
    </citation>
    <scope>NUCLEOTIDE SEQUENCE</scope>
    <source>
        <strain evidence="4">ON4</strain>
    </source>
</reference>
<dbReference type="Pfam" id="PF00583">
    <property type="entry name" value="Acetyltransf_1"/>
    <property type="match status" value="1"/>
</dbReference>
<dbReference type="PROSITE" id="PS51186">
    <property type="entry name" value="GNAT"/>
    <property type="match status" value="1"/>
</dbReference>
<dbReference type="InterPro" id="IPR016181">
    <property type="entry name" value="Acyl_CoA_acyltransferase"/>
</dbReference>
<accession>A0ABT7CA42</accession>
<gene>
    <name evidence="4" type="ORF">C7K25_11990</name>
</gene>
<keyword evidence="1" id="KW-0808">Transferase</keyword>
<name>A0ABT7CA42_9MICO</name>
<dbReference type="EMBL" id="PXVD01000019">
    <property type="protein sequence ID" value="MDJ1372081.1"/>
    <property type="molecule type" value="Genomic_DNA"/>
</dbReference>
<dbReference type="PANTHER" id="PTHR43877">
    <property type="entry name" value="AMINOALKYLPHOSPHONATE N-ACETYLTRANSFERASE-RELATED-RELATED"/>
    <property type="match status" value="1"/>
</dbReference>
<comment type="caution">
    <text evidence="4">The sequence shown here is derived from an EMBL/GenBank/DDBJ whole genome shotgun (WGS) entry which is preliminary data.</text>
</comment>
<dbReference type="SUPFAM" id="SSF55729">
    <property type="entry name" value="Acyl-CoA N-acyltransferases (Nat)"/>
    <property type="match status" value="1"/>
</dbReference>
<feature type="domain" description="N-acetyltransferase" evidence="3">
    <location>
        <begin position="5"/>
        <end position="151"/>
    </location>
</feature>
<evidence type="ECO:0000313" key="5">
    <source>
        <dbReference type="Proteomes" id="UP001170379"/>
    </source>
</evidence>
<evidence type="ECO:0000256" key="2">
    <source>
        <dbReference type="ARBA" id="ARBA00023315"/>
    </source>
</evidence>
<evidence type="ECO:0000256" key="1">
    <source>
        <dbReference type="ARBA" id="ARBA00022679"/>
    </source>
</evidence>
<evidence type="ECO:0000313" key="4">
    <source>
        <dbReference type="EMBL" id="MDJ1372081.1"/>
    </source>
</evidence>